<dbReference type="Pfam" id="PF21447">
    <property type="entry name" value="Ppx-GppA_III"/>
    <property type="match status" value="1"/>
</dbReference>
<sequence>MEQIAIIDLGSNSIRFVIIQISVKGSYKLIYQEKESIRLSDGMFENNMCLTEEAQQRALKSLMVYSHIIKSHNITKVLAVATAAVRNAKNGSSFIKRVRASTGIPMTVISGFAEATLGFSGVIHTIDQKDFLLFDLGGASVEISLVKNKKRVNSISIPIGAVTLTEKFHSENKISVSLKEEMELFIANQLNRIDWLPKKSIPIIGIGGTVRNLAKIHQRKKQYPLPKLHNYHIPTKDLYRIITNLTKTTTEERKHISGLSNERNDIIIAGTLVIQELLKAVKPEELIISGCGLREGIFFRYYDKKYDNKKEYLKNMLISSVKNYKASIPLHDNKHVTLVTKIALTMFDQWKSLHNLPNRFRKLLFTASFLHDTGILINYYSHARHSAYLTANAHIFGLSHKEQIMCAFIIAFHHGYSRKFTRNNPYLSLLSDEDIKQIKILACFLQLAECLDESNSQLVNKVVCSSSHNMALIRVYITENHFDMFAHAVNDIAPYFEKLFDIKLVFEWYPSNRAKR</sequence>
<keyword evidence="4" id="KW-0378">Hydrolase</keyword>
<dbReference type="CDD" id="cd24052">
    <property type="entry name" value="ASKHA_NBD_HpPPX-GppA-like"/>
    <property type="match status" value="1"/>
</dbReference>
<evidence type="ECO:0000313" key="8">
    <source>
        <dbReference type="EMBL" id="AOH39067.1"/>
    </source>
</evidence>
<evidence type="ECO:0000256" key="4">
    <source>
        <dbReference type="ARBA" id="ARBA00022801"/>
    </source>
</evidence>
<protein>
    <recommendedName>
        <fullName evidence="3">Exopolyphosphatase</fullName>
        <ecNumber evidence="2">3.6.1.11</ecNumber>
    </recommendedName>
</protein>
<accession>A0A1B3WDM7</accession>
<comment type="similarity">
    <text evidence="1">Belongs to the GppA/Ppx family.</text>
</comment>
<dbReference type="EC" id="3.6.1.11" evidence="2"/>
<evidence type="ECO:0000259" key="7">
    <source>
        <dbReference type="Pfam" id="PF21447"/>
    </source>
</evidence>
<dbReference type="Gene3D" id="1.10.3210.10">
    <property type="entry name" value="Hypothetical protein af1432"/>
    <property type="match status" value="1"/>
</dbReference>
<dbReference type="PIRSF" id="PIRSF001267">
    <property type="entry name" value="Pyrophosphatase_GppA_Ppx"/>
    <property type="match status" value="1"/>
</dbReference>
<dbReference type="GO" id="GO:0004309">
    <property type="term" value="F:exopolyphosphatase activity"/>
    <property type="evidence" value="ECO:0007669"/>
    <property type="project" value="UniProtKB-EC"/>
</dbReference>
<dbReference type="Proteomes" id="UP000094757">
    <property type="component" value="Chromosome"/>
</dbReference>
<dbReference type="PANTHER" id="PTHR30005">
    <property type="entry name" value="EXOPOLYPHOSPHATASE"/>
    <property type="match status" value="1"/>
</dbReference>
<evidence type="ECO:0000256" key="2">
    <source>
        <dbReference type="ARBA" id="ARBA00012451"/>
    </source>
</evidence>
<dbReference type="InterPro" id="IPR048950">
    <property type="entry name" value="Ppx_GppA_C"/>
</dbReference>
<feature type="domain" description="Ppx/GppA phosphatase N-terminal" evidence="6">
    <location>
        <begin position="20"/>
        <end position="302"/>
    </location>
</feature>
<evidence type="ECO:0000313" key="9">
    <source>
        <dbReference type="Proteomes" id="UP000094757"/>
    </source>
</evidence>
<dbReference type="InterPro" id="IPR043129">
    <property type="entry name" value="ATPase_NBD"/>
</dbReference>
<dbReference type="NCBIfam" id="TIGR03706">
    <property type="entry name" value="exo_poly_only"/>
    <property type="match status" value="1"/>
</dbReference>
<proteinExistence type="inferred from homology"/>
<dbReference type="GO" id="GO:0006357">
    <property type="term" value="P:regulation of transcription by RNA polymerase II"/>
    <property type="evidence" value="ECO:0007669"/>
    <property type="project" value="TreeGrafter"/>
</dbReference>
<dbReference type="RefSeq" id="WP_022513636.1">
    <property type="nucleotide sequence ID" value="NZ_CP017037.1"/>
</dbReference>
<dbReference type="InterPro" id="IPR003695">
    <property type="entry name" value="Ppx_GppA_N"/>
</dbReference>
<dbReference type="SUPFAM" id="SSF109604">
    <property type="entry name" value="HD-domain/PDEase-like"/>
    <property type="match status" value="1"/>
</dbReference>
<dbReference type="GO" id="GO:0006793">
    <property type="term" value="P:phosphorus metabolic process"/>
    <property type="evidence" value="ECO:0007669"/>
    <property type="project" value="InterPro"/>
</dbReference>
<name>A0A1B3WDM7_9FIRM</name>
<dbReference type="SUPFAM" id="SSF53067">
    <property type="entry name" value="Actin-like ATPase domain"/>
    <property type="match status" value="2"/>
</dbReference>
<reference evidence="9" key="1">
    <citation type="submission" date="2016-08" db="EMBL/GenBank/DDBJ databases">
        <authorList>
            <person name="Holder M.E."/>
            <person name="Ajami N.J."/>
            <person name="Petrosino J.F."/>
        </authorList>
    </citation>
    <scope>NUCLEOTIDE SEQUENCE [LARGE SCALE GENOMIC DNA]</scope>
    <source>
        <strain evidence="9">F0677</strain>
    </source>
</reference>
<dbReference type="AlphaFoldDB" id="A0A1B3WDM7"/>
<comment type="catalytic activity">
    <reaction evidence="5">
        <text>[phosphate](n) + H2O = [phosphate](n-1) + phosphate + H(+)</text>
        <dbReference type="Rhea" id="RHEA:21528"/>
        <dbReference type="Rhea" id="RHEA-COMP:9859"/>
        <dbReference type="Rhea" id="RHEA-COMP:14279"/>
        <dbReference type="ChEBI" id="CHEBI:15377"/>
        <dbReference type="ChEBI" id="CHEBI:15378"/>
        <dbReference type="ChEBI" id="CHEBI:16838"/>
        <dbReference type="ChEBI" id="CHEBI:43474"/>
        <dbReference type="EC" id="3.6.1.11"/>
    </reaction>
</comment>
<dbReference type="InterPro" id="IPR030673">
    <property type="entry name" value="PyroPPase_GppA_Ppx"/>
</dbReference>
<dbReference type="Gene3D" id="3.30.420.40">
    <property type="match status" value="1"/>
</dbReference>
<dbReference type="Gene3D" id="3.30.420.150">
    <property type="entry name" value="Exopolyphosphatase. Domain 2"/>
    <property type="match status" value="1"/>
</dbReference>
<dbReference type="KEGG" id="dpn:BCB69_03250"/>
<dbReference type="PANTHER" id="PTHR30005:SF0">
    <property type="entry name" value="RETROGRADE REGULATION PROTEIN 2"/>
    <property type="match status" value="1"/>
</dbReference>
<organism evidence="8 9">
    <name type="scientific">Dialister pneumosintes</name>
    <dbReference type="NCBI Taxonomy" id="39950"/>
    <lineage>
        <taxon>Bacteria</taxon>
        <taxon>Bacillati</taxon>
        <taxon>Bacillota</taxon>
        <taxon>Negativicutes</taxon>
        <taxon>Veillonellales</taxon>
        <taxon>Veillonellaceae</taxon>
        <taxon>Dialister</taxon>
    </lineage>
</organism>
<dbReference type="Pfam" id="PF02541">
    <property type="entry name" value="Ppx-GppA"/>
    <property type="match status" value="1"/>
</dbReference>
<evidence type="ECO:0000259" key="6">
    <source>
        <dbReference type="Pfam" id="PF02541"/>
    </source>
</evidence>
<dbReference type="EMBL" id="CP017037">
    <property type="protein sequence ID" value="AOH39067.1"/>
    <property type="molecule type" value="Genomic_DNA"/>
</dbReference>
<dbReference type="InterPro" id="IPR050273">
    <property type="entry name" value="GppA/Ppx_hydrolase"/>
</dbReference>
<evidence type="ECO:0000256" key="5">
    <source>
        <dbReference type="ARBA" id="ARBA00047607"/>
    </source>
</evidence>
<dbReference type="InterPro" id="IPR022371">
    <property type="entry name" value="Exopolyphosphatase"/>
</dbReference>
<feature type="domain" description="Ppx/GppA phosphatase C-terminal" evidence="7">
    <location>
        <begin position="332"/>
        <end position="471"/>
    </location>
</feature>
<evidence type="ECO:0000256" key="1">
    <source>
        <dbReference type="ARBA" id="ARBA00007125"/>
    </source>
</evidence>
<dbReference type="STRING" id="39950.BCB69_03250"/>
<evidence type="ECO:0000256" key="3">
    <source>
        <dbReference type="ARBA" id="ARBA00020416"/>
    </source>
</evidence>
<gene>
    <name evidence="8" type="ORF">BCB69_03250</name>
</gene>